<dbReference type="PROSITE" id="PS51123">
    <property type="entry name" value="OMPA_2"/>
    <property type="match status" value="1"/>
</dbReference>
<dbReference type="InterPro" id="IPR036737">
    <property type="entry name" value="OmpA-like_sf"/>
</dbReference>
<accession>A0ABT2P3G2</accession>
<organism evidence="7 8">
    <name type="scientific">Shewanella phaeophyticola</name>
    <dbReference type="NCBI Taxonomy" id="2978345"/>
    <lineage>
        <taxon>Bacteria</taxon>
        <taxon>Pseudomonadati</taxon>
        <taxon>Pseudomonadota</taxon>
        <taxon>Gammaproteobacteria</taxon>
        <taxon>Alteromonadales</taxon>
        <taxon>Shewanellaceae</taxon>
        <taxon>Shewanella</taxon>
    </lineage>
</organism>
<keyword evidence="2 4" id="KW-0472">Membrane</keyword>
<keyword evidence="5" id="KW-1133">Transmembrane helix</keyword>
<dbReference type="InterPro" id="IPR006664">
    <property type="entry name" value="OMP_bac"/>
</dbReference>
<evidence type="ECO:0000256" key="4">
    <source>
        <dbReference type="PROSITE-ProRule" id="PRU00473"/>
    </source>
</evidence>
<dbReference type="InterPro" id="IPR006690">
    <property type="entry name" value="OMPA-like_CS"/>
</dbReference>
<dbReference type="Pfam" id="PF00691">
    <property type="entry name" value="OmpA"/>
    <property type="match status" value="1"/>
</dbReference>
<dbReference type="InterPro" id="IPR006665">
    <property type="entry name" value="OmpA-like"/>
</dbReference>
<keyword evidence="5" id="KW-0812">Transmembrane</keyword>
<dbReference type="PANTHER" id="PTHR30329">
    <property type="entry name" value="STATOR ELEMENT OF FLAGELLAR MOTOR COMPLEX"/>
    <property type="match status" value="1"/>
</dbReference>
<sequence>MIFSLTSCVSTDPLKKNKETLIGCAIGTGIGALLGNYIAGKDGIAYGAAAGAAIGCTIGYDAQKKREALEALAKAENLNIQYASISTSTSTDSPNSIFINTANSSVTDEDAEKYADYQDVGMAATISSNDNTMFVSGSAIATNKAKVQFQKLSEIYKDSSANILITGHTDSSGSEELNQHLSEQRARYVAQIFSEAGIASERLFFQGAGESQPISANSTQAGKAQNRRVEVIEIVGEPEQLLAYSSKQKSNLAYLSRRSQDKVKSVVATAKTSTRVSSVSHSPEVDLAKVSKAEVKKLIKPVTRKIASVDFGGTAMTRIESDFAQLVGERKQDSFALFSKAYASEISSLNCVAEAHELTVKSKVWLQASVTKRVIIIPQTICLV</sequence>
<reference evidence="7" key="1">
    <citation type="submission" date="2022-09" db="EMBL/GenBank/DDBJ databases">
        <title>Shewanella sp. KJ10-1 sp.nov, isolated from marine algae.</title>
        <authorList>
            <person name="Butt M."/>
            <person name="Lee J.K."/>
            <person name="Kim J.M."/>
            <person name="Choi D.G."/>
        </authorList>
    </citation>
    <scope>NUCLEOTIDE SEQUENCE</scope>
    <source>
        <strain evidence="7">KJ10-1</strain>
    </source>
</reference>
<comment type="subcellular location">
    <subcellularLocation>
        <location evidence="1">Cell outer membrane</location>
    </subcellularLocation>
</comment>
<dbReference type="Gene3D" id="3.30.1330.60">
    <property type="entry name" value="OmpA-like domain"/>
    <property type="match status" value="1"/>
</dbReference>
<comment type="caution">
    <text evidence="7">The sequence shown here is derived from an EMBL/GenBank/DDBJ whole genome shotgun (WGS) entry which is preliminary data.</text>
</comment>
<dbReference type="CDD" id="cd07185">
    <property type="entry name" value="OmpA_C-like"/>
    <property type="match status" value="1"/>
</dbReference>
<dbReference type="RefSeq" id="WP_261732281.1">
    <property type="nucleotide sequence ID" value="NZ_JAODOQ010000001.1"/>
</dbReference>
<evidence type="ECO:0000259" key="6">
    <source>
        <dbReference type="PROSITE" id="PS51123"/>
    </source>
</evidence>
<gene>
    <name evidence="7" type="ORF">N4T56_03780</name>
</gene>
<proteinExistence type="predicted"/>
<evidence type="ECO:0000313" key="7">
    <source>
        <dbReference type="EMBL" id="MCT8985796.1"/>
    </source>
</evidence>
<name>A0ABT2P3G2_9GAMM</name>
<dbReference type="PRINTS" id="PR01021">
    <property type="entry name" value="OMPADOMAIN"/>
</dbReference>
<dbReference type="Proteomes" id="UP001431192">
    <property type="component" value="Unassembled WGS sequence"/>
</dbReference>
<feature type="transmembrane region" description="Helical" evidence="5">
    <location>
        <begin position="20"/>
        <end position="38"/>
    </location>
</feature>
<feature type="domain" description="OmpA-like" evidence="6">
    <location>
        <begin position="121"/>
        <end position="237"/>
    </location>
</feature>
<evidence type="ECO:0000256" key="2">
    <source>
        <dbReference type="ARBA" id="ARBA00023136"/>
    </source>
</evidence>
<dbReference type="EMBL" id="JAODOQ010000001">
    <property type="protein sequence ID" value="MCT8985796.1"/>
    <property type="molecule type" value="Genomic_DNA"/>
</dbReference>
<dbReference type="PANTHER" id="PTHR30329:SF21">
    <property type="entry name" value="LIPOPROTEIN YIAD-RELATED"/>
    <property type="match status" value="1"/>
</dbReference>
<evidence type="ECO:0000313" key="8">
    <source>
        <dbReference type="Proteomes" id="UP001431192"/>
    </source>
</evidence>
<evidence type="ECO:0000256" key="3">
    <source>
        <dbReference type="ARBA" id="ARBA00023237"/>
    </source>
</evidence>
<evidence type="ECO:0000256" key="5">
    <source>
        <dbReference type="SAM" id="Phobius"/>
    </source>
</evidence>
<evidence type="ECO:0000256" key="1">
    <source>
        <dbReference type="ARBA" id="ARBA00004442"/>
    </source>
</evidence>
<dbReference type="SUPFAM" id="SSF103088">
    <property type="entry name" value="OmpA-like"/>
    <property type="match status" value="1"/>
</dbReference>
<keyword evidence="3" id="KW-0998">Cell outer membrane</keyword>
<dbReference type="PROSITE" id="PS01068">
    <property type="entry name" value="OMPA_1"/>
    <property type="match status" value="1"/>
</dbReference>
<protein>
    <submittedName>
        <fullName evidence="7">OmpA family protein</fullName>
    </submittedName>
</protein>
<keyword evidence="8" id="KW-1185">Reference proteome</keyword>
<dbReference type="InterPro" id="IPR050330">
    <property type="entry name" value="Bact_OuterMem_StrucFunc"/>
</dbReference>